<evidence type="ECO:0008006" key="4">
    <source>
        <dbReference type="Google" id="ProtNLM"/>
    </source>
</evidence>
<keyword evidence="3" id="KW-1185">Reference proteome</keyword>
<protein>
    <recommendedName>
        <fullName evidence="4">F-box domain-containing protein</fullName>
    </recommendedName>
</protein>
<dbReference type="Proteomes" id="UP000827284">
    <property type="component" value="Unassembled WGS sequence"/>
</dbReference>
<dbReference type="Gene3D" id="3.80.10.10">
    <property type="entry name" value="Ribonuclease Inhibitor"/>
    <property type="match status" value="1"/>
</dbReference>
<evidence type="ECO:0000313" key="2">
    <source>
        <dbReference type="EMBL" id="GJJ70712.1"/>
    </source>
</evidence>
<organism evidence="2 3">
    <name type="scientific">Entomortierella parvispora</name>
    <dbReference type="NCBI Taxonomy" id="205924"/>
    <lineage>
        <taxon>Eukaryota</taxon>
        <taxon>Fungi</taxon>
        <taxon>Fungi incertae sedis</taxon>
        <taxon>Mucoromycota</taxon>
        <taxon>Mortierellomycotina</taxon>
        <taxon>Mortierellomycetes</taxon>
        <taxon>Mortierellales</taxon>
        <taxon>Mortierellaceae</taxon>
        <taxon>Entomortierella</taxon>
    </lineage>
</organism>
<name>A0A9P3H6N0_9FUNG</name>
<feature type="region of interest" description="Disordered" evidence="1">
    <location>
        <begin position="473"/>
        <end position="506"/>
    </location>
</feature>
<dbReference type="SUPFAM" id="SSF52047">
    <property type="entry name" value="RNI-like"/>
    <property type="match status" value="1"/>
</dbReference>
<reference evidence="2" key="1">
    <citation type="submission" date="2021-11" db="EMBL/GenBank/DDBJ databases">
        <authorList>
            <person name="Herlambang A."/>
            <person name="Guo Y."/>
            <person name="Takashima Y."/>
            <person name="Nishizawa T."/>
        </authorList>
    </citation>
    <scope>NUCLEOTIDE SEQUENCE</scope>
    <source>
        <strain evidence="2">E1425</strain>
    </source>
</reference>
<proteinExistence type="predicted"/>
<dbReference type="EMBL" id="BQFW01000004">
    <property type="protein sequence ID" value="GJJ70712.1"/>
    <property type="molecule type" value="Genomic_DNA"/>
</dbReference>
<comment type="caution">
    <text evidence="2">The sequence shown here is derived from an EMBL/GenBank/DDBJ whole genome shotgun (WGS) entry which is preliminary data.</text>
</comment>
<dbReference type="OrthoDB" id="2341137at2759"/>
<accession>A0A9P3H6N0</accession>
<evidence type="ECO:0000256" key="1">
    <source>
        <dbReference type="SAM" id="MobiDB-lite"/>
    </source>
</evidence>
<evidence type="ECO:0000313" key="3">
    <source>
        <dbReference type="Proteomes" id="UP000827284"/>
    </source>
</evidence>
<dbReference type="InterPro" id="IPR032675">
    <property type="entry name" value="LRR_dom_sf"/>
</dbReference>
<sequence>MSTFPSRNISSSLIKTSKANRTQLGQAILQIAPFLVHILDKQTVLACMRVDRAWKAVFEPLLWHDFNLFRDHLPPHLIGAATVELSSSGGYDYNGQQQQQQLKRPRRRSPAVSLMQRNASLVRRLRFYGEISLFQQLLPGCTQLEHLEVTRYTEEVKQLLEQNTATLKSFICRTDPLTRAMQDPVVIDKIWFILREMPALRALELDTVIVSDYEGRAFGKVCTNLTSLKLIDVKLLERPKSETVNFVNLRTLVLDRSYVPNEDPQQLLLFQLCTRMESLVWKSRSGKLPVVSFVNLLNGALDQTRNRTRLLTSLDLSDSKVLDAEFAFLIKLLPMLIRIKANNTLFGTMTTRALVDQLMAQQQDQLEHCVATPTALLRIRELYLMRCPNLTIVDTQTLLTSCAGLRVFSAPAVSALAMDHRRWVCLDLEELDVCVAQMDRLPTNAFPRHRAVYSQLAALSKLRVLRLGEIPSTPDGATGGGRSAGVVPGSKQANPTLGRAGIDFDGDQDMTDPDIFHRRGSGAQQEYQLDLKLDSGLGLLSTLTRIRELNCERLRTAMEFGELQWMVQHWKTLERLVGSVNSVHGGGHGFDGHQKVQHDGMANSFLREQLPALKTFRNQEEAWLSDA</sequence>
<dbReference type="AlphaFoldDB" id="A0A9P3H6N0"/>
<gene>
    <name evidence="2" type="ORF">EMPS_03062</name>
</gene>
<reference evidence="2" key="2">
    <citation type="journal article" date="2022" name="Microbiol. Resour. Announc.">
        <title>Whole-Genome Sequence of Entomortierella parvispora E1425, a Mucoromycotan Fungus Associated with Burkholderiaceae-Related Endosymbiotic Bacteria.</title>
        <authorList>
            <person name="Herlambang A."/>
            <person name="Guo Y."/>
            <person name="Takashima Y."/>
            <person name="Narisawa K."/>
            <person name="Ohta H."/>
            <person name="Nishizawa T."/>
        </authorList>
    </citation>
    <scope>NUCLEOTIDE SEQUENCE</scope>
    <source>
        <strain evidence="2">E1425</strain>
    </source>
</reference>